<feature type="region of interest" description="Disordered" evidence="10">
    <location>
        <begin position="73"/>
        <end position="100"/>
    </location>
</feature>
<evidence type="ECO:0000256" key="11">
    <source>
        <dbReference type="SAM" id="Phobius"/>
    </source>
</evidence>
<dbReference type="InterPro" id="IPR000538">
    <property type="entry name" value="Link_dom"/>
</dbReference>
<dbReference type="PANTHER" id="PTHR10225:SF2">
    <property type="entry name" value="LYMPHATIC VESSEL ENDOTHELIAL HYALURONIC ACID RECEPTOR 1"/>
    <property type="match status" value="1"/>
</dbReference>
<keyword evidence="8" id="KW-0325">Glycoprotein</keyword>
<comment type="caution">
    <text evidence="13">The sequence shown here is derived from an EMBL/GenBank/DDBJ whole genome shotgun (WGS) entry which is preliminary data.</text>
</comment>
<evidence type="ECO:0000259" key="12">
    <source>
        <dbReference type="PROSITE" id="PS50963"/>
    </source>
</evidence>
<evidence type="ECO:0000313" key="14">
    <source>
        <dbReference type="Proteomes" id="UP001059041"/>
    </source>
</evidence>
<dbReference type="InterPro" id="IPR043210">
    <property type="entry name" value="CD44_antigen-like"/>
</dbReference>
<keyword evidence="4 11" id="KW-1133">Transmembrane helix</keyword>
<dbReference type="GO" id="GO:0007155">
    <property type="term" value="P:cell adhesion"/>
    <property type="evidence" value="ECO:0007669"/>
    <property type="project" value="InterPro"/>
</dbReference>
<dbReference type="AlphaFoldDB" id="A0A9W7TNX0"/>
<gene>
    <name evidence="13" type="ORF">IRJ41_011285</name>
</gene>
<keyword evidence="14" id="KW-1185">Reference proteome</keyword>
<organism evidence="13 14">
    <name type="scientific">Triplophysa rosa</name>
    <name type="common">Cave loach</name>
    <dbReference type="NCBI Taxonomy" id="992332"/>
    <lineage>
        <taxon>Eukaryota</taxon>
        <taxon>Metazoa</taxon>
        <taxon>Chordata</taxon>
        <taxon>Craniata</taxon>
        <taxon>Vertebrata</taxon>
        <taxon>Euteleostomi</taxon>
        <taxon>Actinopterygii</taxon>
        <taxon>Neopterygii</taxon>
        <taxon>Teleostei</taxon>
        <taxon>Ostariophysi</taxon>
        <taxon>Cypriniformes</taxon>
        <taxon>Nemacheilidae</taxon>
        <taxon>Triplophysa</taxon>
    </lineage>
</organism>
<keyword evidence="7 13" id="KW-0675">Receptor</keyword>
<dbReference type="GO" id="GO:0004888">
    <property type="term" value="F:transmembrane signaling receptor activity"/>
    <property type="evidence" value="ECO:0007669"/>
    <property type="project" value="TreeGrafter"/>
</dbReference>
<protein>
    <submittedName>
        <fullName evidence="13">Lymphatic vessel endothelial hyaluronic acid receptor 1</fullName>
    </submittedName>
</protein>
<dbReference type="GO" id="GO:0005540">
    <property type="term" value="F:hyaluronic acid binding"/>
    <property type="evidence" value="ECO:0007669"/>
    <property type="project" value="InterPro"/>
</dbReference>
<evidence type="ECO:0000256" key="5">
    <source>
        <dbReference type="ARBA" id="ARBA00023136"/>
    </source>
</evidence>
<keyword evidence="5 11" id="KW-0472">Membrane</keyword>
<evidence type="ECO:0000256" key="7">
    <source>
        <dbReference type="ARBA" id="ARBA00023170"/>
    </source>
</evidence>
<evidence type="ECO:0000256" key="6">
    <source>
        <dbReference type="ARBA" id="ARBA00023157"/>
    </source>
</evidence>
<dbReference type="EMBL" id="JAFHDT010000012">
    <property type="protein sequence ID" value="KAI7802480.1"/>
    <property type="molecule type" value="Genomic_DNA"/>
</dbReference>
<dbReference type="InterPro" id="IPR016186">
    <property type="entry name" value="C-type_lectin-like/link_sf"/>
</dbReference>
<dbReference type="Proteomes" id="UP001059041">
    <property type="component" value="Linkage Group LG12"/>
</dbReference>
<proteinExistence type="predicted"/>
<sequence length="295" mass="32676">MRIATKAEVETANKHGLQTCRYGWLEEQIAVVPRIDRNPNCGKNSTGISVWRADISRKFDVYCIKPAGPDEQFETSTRLESTTERGRTPSTTHSSTISIHPSTIHSTSSLFTSLPPYSSTPSISSVFNTSSKTSSTVSLSSFSKITSQATTSPQLHSSPRTLTEVLTSPISSSSLSFTNTVVQHTSPSTGQPDLSQTAEPNKSSIRAVPKAVVIVSVMLLLLLAAAGTAWYLKIKRGQQFPSWTRMRQKHFIETEMWRHISDRHCMQEQTSKDNNNRKCDNIILQMEQDPDTDSP</sequence>
<evidence type="ECO:0000256" key="8">
    <source>
        <dbReference type="ARBA" id="ARBA00023180"/>
    </source>
</evidence>
<dbReference type="GO" id="GO:0005886">
    <property type="term" value="C:plasma membrane"/>
    <property type="evidence" value="ECO:0007669"/>
    <property type="project" value="TreeGrafter"/>
</dbReference>
<evidence type="ECO:0000256" key="3">
    <source>
        <dbReference type="ARBA" id="ARBA00022729"/>
    </source>
</evidence>
<evidence type="ECO:0000256" key="2">
    <source>
        <dbReference type="ARBA" id="ARBA00022692"/>
    </source>
</evidence>
<feature type="transmembrane region" description="Helical" evidence="11">
    <location>
        <begin position="211"/>
        <end position="232"/>
    </location>
</feature>
<evidence type="ECO:0000256" key="9">
    <source>
        <dbReference type="PROSITE-ProRule" id="PRU00323"/>
    </source>
</evidence>
<comment type="caution">
    <text evidence="9">Lacks conserved residue(s) required for the propagation of feature annotation.</text>
</comment>
<keyword evidence="6 9" id="KW-1015">Disulfide bond</keyword>
<evidence type="ECO:0000256" key="4">
    <source>
        <dbReference type="ARBA" id="ARBA00022989"/>
    </source>
</evidence>
<dbReference type="Gene3D" id="3.10.100.10">
    <property type="entry name" value="Mannose-Binding Protein A, subunit A"/>
    <property type="match status" value="1"/>
</dbReference>
<evidence type="ECO:0000313" key="13">
    <source>
        <dbReference type="EMBL" id="KAI7802480.1"/>
    </source>
</evidence>
<dbReference type="PROSITE" id="PS50963">
    <property type="entry name" value="LINK_2"/>
    <property type="match status" value="1"/>
</dbReference>
<feature type="domain" description="Link" evidence="12">
    <location>
        <begin position="1"/>
        <end position="65"/>
    </location>
</feature>
<feature type="region of interest" description="Disordered" evidence="10">
    <location>
        <begin position="181"/>
        <end position="202"/>
    </location>
</feature>
<dbReference type="SMART" id="SM00445">
    <property type="entry name" value="LINK"/>
    <property type="match status" value="1"/>
</dbReference>
<evidence type="ECO:0000256" key="10">
    <source>
        <dbReference type="SAM" id="MobiDB-lite"/>
    </source>
</evidence>
<dbReference type="InterPro" id="IPR016187">
    <property type="entry name" value="CTDL_fold"/>
</dbReference>
<feature type="disulfide bond" evidence="9">
    <location>
        <begin position="20"/>
        <end position="41"/>
    </location>
</feature>
<keyword evidence="2 11" id="KW-0812">Transmembrane</keyword>
<name>A0A9W7TNX0_TRIRA</name>
<evidence type="ECO:0000256" key="1">
    <source>
        <dbReference type="ARBA" id="ARBA00004167"/>
    </source>
</evidence>
<comment type="subcellular location">
    <subcellularLocation>
        <location evidence="1">Membrane</location>
        <topology evidence="1">Single-pass membrane protein</topology>
    </subcellularLocation>
</comment>
<dbReference type="PANTHER" id="PTHR10225">
    <property type="entry name" value="HYALURONAN RECEPTOR"/>
    <property type="match status" value="1"/>
</dbReference>
<reference evidence="13" key="1">
    <citation type="submission" date="2021-02" db="EMBL/GenBank/DDBJ databases">
        <title>Comparative genomics reveals that relaxation of natural selection precedes convergent phenotypic evolution of cavefish.</title>
        <authorList>
            <person name="Peng Z."/>
        </authorList>
    </citation>
    <scope>NUCLEOTIDE SEQUENCE</scope>
    <source>
        <tissue evidence="13">Muscle</tissue>
    </source>
</reference>
<accession>A0A9W7TNX0</accession>
<feature type="compositionally biased region" description="Low complexity" evidence="10">
    <location>
        <begin position="88"/>
        <end position="100"/>
    </location>
</feature>
<dbReference type="SUPFAM" id="SSF56436">
    <property type="entry name" value="C-type lectin-like"/>
    <property type="match status" value="1"/>
</dbReference>
<keyword evidence="3" id="KW-0732">Signal</keyword>
<dbReference type="Pfam" id="PF00193">
    <property type="entry name" value="Xlink"/>
    <property type="match status" value="1"/>
</dbReference>